<accession>A0A939HCX8</accession>
<evidence type="ECO:0000313" key="8">
    <source>
        <dbReference type="Proteomes" id="UP000664164"/>
    </source>
</evidence>
<evidence type="ECO:0000256" key="1">
    <source>
        <dbReference type="ARBA" id="ARBA00001933"/>
    </source>
</evidence>
<dbReference type="Proteomes" id="UP000664164">
    <property type="component" value="Unassembled WGS sequence"/>
</dbReference>
<dbReference type="Pfam" id="PF00155">
    <property type="entry name" value="Aminotran_1_2"/>
    <property type="match status" value="1"/>
</dbReference>
<dbReference type="InterPro" id="IPR015421">
    <property type="entry name" value="PyrdxlP-dep_Trfase_major"/>
</dbReference>
<dbReference type="SUPFAM" id="SSF53383">
    <property type="entry name" value="PLP-dependent transferases"/>
    <property type="match status" value="1"/>
</dbReference>
<dbReference type="EMBL" id="JAFNLL010000026">
    <property type="protein sequence ID" value="MBO1268607.1"/>
    <property type="molecule type" value="Genomic_DNA"/>
</dbReference>
<dbReference type="Gene3D" id="3.40.640.10">
    <property type="entry name" value="Type I PLP-dependent aspartate aminotransferase-like (Major domain)"/>
    <property type="match status" value="1"/>
</dbReference>
<dbReference type="PANTHER" id="PTHR46383">
    <property type="entry name" value="ASPARTATE AMINOTRANSFERASE"/>
    <property type="match status" value="1"/>
</dbReference>
<evidence type="ECO:0000256" key="2">
    <source>
        <dbReference type="ARBA" id="ARBA00007441"/>
    </source>
</evidence>
<evidence type="ECO:0000256" key="4">
    <source>
        <dbReference type="ARBA" id="ARBA00022679"/>
    </source>
</evidence>
<proteinExistence type="inferred from homology"/>
<gene>
    <name evidence="7" type="ORF">J1902_11585</name>
</gene>
<keyword evidence="4" id="KW-0808">Transferase</keyword>
<comment type="similarity">
    <text evidence="2">Belongs to the class-I pyridoxal-phosphate-dependent aminotransferase family.</text>
</comment>
<dbReference type="GO" id="GO:0006520">
    <property type="term" value="P:amino acid metabolic process"/>
    <property type="evidence" value="ECO:0007669"/>
    <property type="project" value="InterPro"/>
</dbReference>
<evidence type="ECO:0000259" key="6">
    <source>
        <dbReference type="Pfam" id="PF00155"/>
    </source>
</evidence>
<evidence type="ECO:0000256" key="5">
    <source>
        <dbReference type="ARBA" id="ARBA00022898"/>
    </source>
</evidence>
<reference evidence="7" key="1">
    <citation type="submission" date="2021-03" db="EMBL/GenBank/DDBJ databases">
        <title>A new species, PO-11, isolated from a karst cave deposit.</title>
        <authorList>
            <person name="Zhaoxiaoyong W."/>
        </authorList>
    </citation>
    <scope>NUCLEOTIDE SEQUENCE</scope>
    <source>
        <strain evidence="7">PO-11</strain>
    </source>
</reference>
<evidence type="ECO:0000256" key="3">
    <source>
        <dbReference type="ARBA" id="ARBA00022576"/>
    </source>
</evidence>
<feature type="domain" description="Aminotransferase class I/classII large" evidence="6">
    <location>
        <begin position="34"/>
        <end position="377"/>
    </location>
</feature>
<dbReference type="GO" id="GO:0030170">
    <property type="term" value="F:pyridoxal phosphate binding"/>
    <property type="evidence" value="ECO:0007669"/>
    <property type="project" value="InterPro"/>
</dbReference>
<dbReference type="RefSeq" id="WP_207616406.1">
    <property type="nucleotide sequence ID" value="NZ_JAFNLL010000026.1"/>
</dbReference>
<keyword evidence="8" id="KW-1185">Reference proteome</keyword>
<keyword evidence="5" id="KW-0663">Pyridoxal phosphate</keyword>
<dbReference type="CDD" id="cd00609">
    <property type="entry name" value="AAT_like"/>
    <property type="match status" value="1"/>
</dbReference>
<keyword evidence="3 7" id="KW-0032">Aminotransferase</keyword>
<dbReference type="AlphaFoldDB" id="A0A939HCX8"/>
<dbReference type="PANTHER" id="PTHR46383:SF1">
    <property type="entry name" value="ASPARTATE AMINOTRANSFERASE"/>
    <property type="match status" value="1"/>
</dbReference>
<dbReference type="GO" id="GO:0008483">
    <property type="term" value="F:transaminase activity"/>
    <property type="evidence" value="ECO:0007669"/>
    <property type="project" value="UniProtKB-KW"/>
</dbReference>
<dbReference type="InterPro" id="IPR004839">
    <property type="entry name" value="Aminotransferase_I/II_large"/>
</dbReference>
<name>A0A939HCX8_9MICC</name>
<comment type="cofactor">
    <cofactor evidence="1">
        <name>pyridoxal 5'-phosphate</name>
        <dbReference type="ChEBI" id="CHEBI:597326"/>
    </cofactor>
</comment>
<organism evidence="7 8">
    <name type="scientific">Arthrobacter cavernae</name>
    <dbReference type="NCBI Taxonomy" id="2817681"/>
    <lineage>
        <taxon>Bacteria</taxon>
        <taxon>Bacillati</taxon>
        <taxon>Actinomycetota</taxon>
        <taxon>Actinomycetes</taxon>
        <taxon>Micrococcales</taxon>
        <taxon>Micrococcaceae</taxon>
        <taxon>Arthrobacter</taxon>
    </lineage>
</organism>
<comment type="caution">
    <text evidence="7">The sequence shown here is derived from an EMBL/GenBank/DDBJ whole genome shotgun (WGS) entry which is preliminary data.</text>
</comment>
<sequence length="386" mass="40151">MNTITANANLGAAERIAASSRRPATLGAAAPGAISLAMGEPDAGTPTAVVEAAVRSLVEGRTRYSPMTGAPALREALAEKIAAEHARPTTPREVVLTHGGSAGLAASMLALVGPGERVLIPEPTYSLYADHAAMVGADVVWVAANPDGSLDLDTLRREAPTARMVILCNPGNPTGRVYSAADLAGVGALLAENPDLLLLSDEAYGSIVFDGLELVSALDLAGVSGQVVYCSTFSKTYAMTGWRLGYVVASGPVADKINLIHRTINGPLNTFVQDAALTALGTPDADLRAATASYQERRDLVLEALKGIPGVEVLAPQGAFYAFPRIESRLSSDEMAARFAQAGVAVRSGSEFGPSGEGHVRLSFATDHASLKEGLRRFETAVRDFL</sequence>
<dbReference type="InterPro" id="IPR050596">
    <property type="entry name" value="AspAT/PAT-like"/>
</dbReference>
<dbReference type="InterPro" id="IPR015424">
    <property type="entry name" value="PyrdxlP-dep_Trfase"/>
</dbReference>
<evidence type="ECO:0000313" key="7">
    <source>
        <dbReference type="EMBL" id="MBO1268607.1"/>
    </source>
</evidence>
<protein>
    <submittedName>
        <fullName evidence="7">Pyridoxal phosphate-dependent aminotransferase</fullName>
    </submittedName>
</protein>